<evidence type="ECO:0000313" key="16">
    <source>
        <dbReference type="WBParaSite" id="Pan_g18220.t1"/>
    </source>
</evidence>
<feature type="chain" id="PRO_5029038364" evidence="11">
    <location>
        <begin position="23"/>
        <end position="629"/>
    </location>
</feature>
<dbReference type="SUPFAM" id="SSF63712">
    <property type="entry name" value="Nicotinic receptor ligand binding domain-like"/>
    <property type="match status" value="1"/>
</dbReference>
<dbReference type="FunFam" id="2.70.170.10:FF:000031">
    <property type="entry name" value="AcetylCholine Receptor"/>
    <property type="match status" value="1"/>
</dbReference>
<dbReference type="Gene3D" id="1.20.58.390">
    <property type="entry name" value="Neurotransmitter-gated ion-channel transmembrane domain"/>
    <property type="match status" value="1"/>
</dbReference>
<keyword evidence="4 11" id="KW-0732">Signal</keyword>
<evidence type="ECO:0000256" key="6">
    <source>
        <dbReference type="ARBA" id="ARBA00023065"/>
    </source>
</evidence>
<evidence type="ECO:0000256" key="5">
    <source>
        <dbReference type="ARBA" id="ARBA00022989"/>
    </source>
</evidence>
<dbReference type="PROSITE" id="PS00236">
    <property type="entry name" value="NEUROTR_ION_CHANNEL"/>
    <property type="match status" value="1"/>
</dbReference>
<evidence type="ECO:0000259" key="14">
    <source>
        <dbReference type="Pfam" id="PF02932"/>
    </source>
</evidence>
<feature type="domain" description="Neurotransmitter-gated ion-channel ligand-binding" evidence="13">
    <location>
        <begin position="130"/>
        <end position="346"/>
    </location>
</feature>
<dbReference type="InterPro" id="IPR018000">
    <property type="entry name" value="Neurotransmitter_ion_chnl_CS"/>
</dbReference>
<feature type="transmembrane region" description="Helical" evidence="11">
    <location>
        <begin position="347"/>
        <end position="370"/>
    </location>
</feature>
<protein>
    <submittedName>
        <fullName evidence="16">Neur_chan_LBD domain-containing protein</fullName>
    </submittedName>
</protein>
<dbReference type="SUPFAM" id="SSF90112">
    <property type="entry name" value="Neurotransmitter-gated ion-channel transmembrane pore"/>
    <property type="match status" value="1"/>
</dbReference>
<dbReference type="InterPro" id="IPR036734">
    <property type="entry name" value="Neur_chan_lig-bd_sf"/>
</dbReference>
<sequence length="629" mass="72847">MKVRYVVGLVACWAITLSGALSRSSVPPNSNLAASLKSHSNIPKEASENEKLGRMRELSSTSISWGTRALQEELPPVGAIEDMQERQKALVGRMPLRNVSNPTMHNKTGPSTDEFDYVDLNEFDQMSPHRRLVQDILDPEYYEKTVHPRRNFRHPTRVNLSMSLYQILEVNERLQSIAVNVWMVQDWYDEFADWNPTEYGMINTTIMPYDEIFIPDTYLYNSESLEQKRTEAIMNVILTSGYWRNDSRGAAVTLMFPAIYTLSCKLNVKHFPYDQQNCSFIISSWTRDKGTLDYHPKVENVNLKNFAKNEEWEVVSFDFVRREEHYKCCPEPWVMLYAHLVIKRKPLYYVINLVIPTSIITVVAVTGFFTPSSSSSERDEKLYLGINTLLTLLIMMLMICSSMPSTSNYVPLMGWYYMGIISAIVIGTFLATIVLLIHGQKSHMKPIPGWVRHLICNKFVGYFILKPPLALVDIWTEYGFISETRVPSEEVEEEIVQEINRNTATLAQPTNMFPSVSSKVSNTSKYSYDRKLASLTQQYDLRMRVRERRERQRRETIQSAADFLTAGVNNSRSIKKQKMMRRSALEWEFLANVMDRILLYIFYVIALYFFVLLTFFDRLFDITIPPPLS</sequence>
<comment type="similarity">
    <text evidence="2">Belongs to the ligand-gated ion channel (TC 1.A.9) family. Acetylcholine receptor (TC 1.A.9.1) subfamily.</text>
</comment>
<feature type="region of interest" description="Disordered" evidence="12">
    <location>
        <begin position="22"/>
        <end position="55"/>
    </location>
</feature>
<dbReference type="InterPro" id="IPR006202">
    <property type="entry name" value="Neur_chan_lig-bd"/>
</dbReference>
<dbReference type="InterPro" id="IPR036719">
    <property type="entry name" value="Neuro-gated_channel_TM_sf"/>
</dbReference>
<dbReference type="GO" id="GO:0005230">
    <property type="term" value="F:extracellular ligand-gated monoatomic ion channel activity"/>
    <property type="evidence" value="ECO:0007669"/>
    <property type="project" value="InterPro"/>
</dbReference>
<dbReference type="Gene3D" id="2.70.170.10">
    <property type="entry name" value="Neurotransmitter-gated ion-channel ligand-binding domain"/>
    <property type="match status" value="1"/>
</dbReference>
<feature type="domain" description="Neurotransmitter-gated ion-channel transmembrane" evidence="14">
    <location>
        <begin position="353"/>
        <end position="609"/>
    </location>
</feature>
<name>A0A7E4V9H0_PANRE</name>
<dbReference type="Proteomes" id="UP000492821">
    <property type="component" value="Unassembled WGS sequence"/>
</dbReference>
<evidence type="ECO:0000256" key="11">
    <source>
        <dbReference type="RuleBase" id="RU000687"/>
    </source>
</evidence>
<keyword evidence="7 11" id="KW-0472">Membrane</keyword>
<dbReference type="InterPro" id="IPR006029">
    <property type="entry name" value="Neurotrans-gated_channel_TM"/>
</dbReference>
<keyword evidence="6 11" id="KW-0406">Ion transport</keyword>
<dbReference type="GO" id="GO:0005886">
    <property type="term" value="C:plasma membrane"/>
    <property type="evidence" value="ECO:0007669"/>
    <property type="project" value="UniProtKB-SubCell"/>
</dbReference>
<evidence type="ECO:0000256" key="7">
    <source>
        <dbReference type="ARBA" id="ARBA00023136"/>
    </source>
</evidence>
<evidence type="ECO:0000256" key="3">
    <source>
        <dbReference type="ARBA" id="ARBA00022692"/>
    </source>
</evidence>
<dbReference type="AlphaFoldDB" id="A0A7E4V9H0"/>
<evidence type="ECO:0000259" key="13">
    <source>
        <dbReference type="Pfam" id="PF02931"/>
    </source>
</evidence>
<evidence type="ECO:0000256" key="10">
    <source>
        <dbReference type="ARBA" id="ARBA00023303"/>
    </source>
</evidence>
<feature type="signal peptide" evidence="11">
    <location>
        <begin position="1"/>
        <end position="22"/>
    </location>
</feature>
<evidence type="ECO:0000256" key="9">
    <source>
        <dbReference type="ARBA" id="ARBA00023286"/>
    </source>
</evidence>
<keyword evidence="5 11" id="KW-1133">Transmembrane helix</keyword>
<keyword evidence="11" id="KW-0813">Transport</keyword>
<proteinExistence type="inferred from homology"/>
<dbReference type="CDD" id="cd18997">
    <property type="entry name" value="LGIC_ECD_nAChR"/>
    <property type="match status" value="1"/>
</dbReference>
<keyword evidence="15" id="KW-1185">Reference proteome</keyword>
<feature type="transmembrane region" description="Helical" evidence="11">
    <location>
        <begin position="382"/>
        <end position="404"/>
    </location>
</feature>
<keyword evidence="3 11" id="KW-0812">Transmembrane</keyword>
<dbReference type="WBParaSite" id="Pan_g18220.t1">
    <property type="protein sequence ID" value="Pan_g18220.t1"/>
    <property type="gene ID" value="Pan_g18220"/>
</dbReference>
<feature type="transmembrane region" description="Helical" evidence="11">
    <location>
        <begin position="597"/>
        <end position="616"/>
    </location>
</feature>
<keyword evidence="8" id="KW-0325">Glycoprotein</keyword>
<dbReference type="CDD" id="cd19051">
    <property type="entry name" value="LGIC_TM_cation"/>
    <property type="match status" value="1"/>
</dbReference>
<evidence type="ECO:0000256" key="2">
    <source>
        <dbReference type="ARBA" id="ARBA00009237"/>
    </source>
</evidence>
<accession>A0A7E4V9H0</accession>
<feature type="compositionally biased region" description="Polar residues" evidence="12">
    <location>
        <begin position="22"/>
        <end position="41"/>
    </location>
</feature>
<keyword evidence="9" id="KW-1071">Ligand-gated ion channel</keyword>
<dbReference type="Pfam" id="PF02932">
    <property type="entry name" value="Neur_chan_memb"/>
    <property type="match status" value="1"/>
</dbReference>
<comment type="subcellular location">
    <subcellularLocation>
        <location evidence="1">Cell membrane</location>
        <topology evidence="1">Multi-pass membrane protein</topology>
    </subcellularLocation>
</comment>
<dbReference type="InterPro" id="IPR006201">
    <property type="entry name" value="Neur_channel"/>
</dbReference>
<dbReference type="PRINTS" id="PR00252">
    <property type="entry name" value="NRIONCHANNEL"/>
</dbReference>
<evidence type="ECO:0000256" key="1">
    <source>
        <dbReference type="ARBA" id="ARBA00004651"/>
    </source>
</evidence>
<feature type="compositionally biased region" description="Basic and acidic residues" evidence="12">
    <location>
        <begin position="45"/>
        <end position="55"/>
    </location>
</feature>
<dbReference type="GO" id="GO:0004888">
    <property type="term" value="F:transmembrane signaling receptor activity"/>
    <property type="evidence" value="ECO:0007669"/>
    <property type="project" value="InterPro"/>
</dbReference>
<evidence type="ECO:0000256" key="4">
    <source>
        <dbReference type="ARBA" id="ARBA00022729"/>
    </source>
</evidence>
<dbReference type="Pfam" id="PF02931">
    <property type="entry name" value="Neur_chan_LBD"/>
    <property type="match status" value="1"/>
</dbReference>
<dbReference type="PANTHER" id="PTHR18945">
    <property type="entry name" value="NEUROTRANSMITTER GATED ION CHANNEL"/>
    <property type="match status" value="1"/>
</dbReference>
<evidence type="ECO:0000256" key="12">
    <source>
        <dbReference type="SAM" id="MobiDB-lite"/>
    </source>
</evidence>
<feature type="transmembrane region" description="Helical" evidence="11">
    <location>
        <begin position="416"/>
        <end position="437"/>
    </location>
</feature>
<evidence type="ECO:0000313" key="15">
    <source>
        <dbReference type="Proteomes" id="UP000492821"/>
    </source>
</evidence>
<keyword evidence="10 11" id="KW-0407">Ion channel</keyword>
<evidence type="ECO:0000256" key="8">
    <source>
        <dbReference type="ARBA" id="ARBA00023180"/>
    </source>
</evidence>
<organism evidence="15 16">
    <name type="scientific">Panagrellus redivivus</name>
    <name type="common">Microworm</name>
    <dbReference type="NCBI Taxonomy" id="6233"/>
    <lineage>
        <taxon>Eukaryota</taxon>
        <taxon>Metazoa</taxon>
        <taxon>Ecdysozoa</taxon>
        <taxon>Nematoda</taxon>
        <taxon>Chromadorea</taxon>
        <taxon>Rhabditida</taxon>
        <taxon>Tylenchina</taxon>
        <taxon>Panagrolaimomorpha</taxon>
        <taxon>Panagrolaimoidea</taxon>
        <taxon>Panagrolaimidae</taxon>
        <taxon>Panagrellus</taxon>
    </lineage>
</organism>
<dbReference type="InterPro" id="IPR038050">
    <property type="entry name" value="Neuro_actylchol_rec"/>
</dbReference>
<reference evidence="15" key="1">
    <citation type="journal article" date="2013" name="Genetics">
        <title>The draft genome and transcriptome of Panagrellus redivivus are shaped by the harsh demands of a free-living lifestyle.</title>
        <authorList>
            <person name="Srinivasan J."/>
            <person name="Dillman A.R."/>
            <person name="Macchietto M.G."/>
            <person name="Heikkinen L."/>
            <person name="Lakso M."/>
            <person name="Fracchia K.M."/>
            <person name="Antoshechkin I."/>
            <person name="Mortazavi A."/>
            <person name="Wong G."/>
            <person name="Sternberg P.W."/>
        </authorList>
    </citation>
    <scope>NUCLEOTIDE SEQUENCE [LARGE SCALE GENOMIC DNA]</scope>
    <source>
        <strain evidence="15">MT8872</strain>
    </source>
</reference>
<reference evidence="16" key="2">
    <citation type="submission" date="2020-10" db="UniProtKB">
        <authorList>
            <consortium name="WormBaseParasite"/>
        </authorList>
    </citation>
    <scope>IDENTIFICATION</scope>
</reference>